<dbReference type="InterPro" id="IPR025460">
    <property type="entry name" value="DUF4280"/>
</dbReference>
<gene>
    <name evidence="1" type="ORF">M5X16_24360</name>
    <name evidence="2" type="ORF">PC41400_04210</name>
</gene>
<dbReference type="Proteomes" id="UP000288943">
    <property type="component" value="Chromosome"/>
</dbReference>
<reference evidence="2 3" key="1">
    <citation type="submission" date="2018-01" db="EMBL/GenBank/DDBJ databases">
        <title>The whole genome sequencing and assembly of Paenibacillus chitinolyticus KCCM 41400 strain.</title>
        <authorList>
            <person name="Kim J.-Y."/>
            <person name="Park M.-K."/>
            <person name="Lee Y.-J."/>
            <person name="Yi H."/>
            <person name="Bahn Y.-S."/>
            <person name="Kim J.F."/>
            <person name="Lee D.-W."/>
        </authorList>
    </citation>
    <scope>NUCLEOTIDE SEQUENCE [LARGE SCALE GENOMIC DNA]</scope>
    <source>
        <strain evidence="2 3">KCCM 41400</strain>
    </source>
</reference>
<dbReference type="Proteomes" id="UP001527202">
    <property type="component" value="Unassembled WGS sequence"/>
</dbReference>
<proteinExistence type="predicted"/>
<dbReference type="EMBL" id="CP026520">
    <property type="protein sequence ID" value="QAV16933.1"/>
    <property type="molecule type" value="Genomic_DNA"/>
</dbReference>
<dbReference type="KEGG" id="pchi:PC41400_04210"/>
<accession>A0A410WRG2</accession>
<dbReference type="AlphaFoldDB" id="A0A410WRG2"/>
<name>A0A410WRG2_9BACL</name>
<dbReference type="RefSeq" id="WP_042232037.1">
    <property type="nucleotide sequence ID" value="NZ_CP026520.1"/>
</dbReference>
<dbReference type="OrthoDB" id="2733241at2"/>
<evidence type="ECO:0000313" key="1">
    <source>
        <dbReference type="EMBL" id="MCY9598895.1"/>
    </source>
</evidence>
<evidence type="ECO:0000313" key="2">
    <source>
        <dbReference type="EMBL" id="QAV16933.1"/>
    </source>
</evidence>
<dbReference type="Pfam" id="PF14107">
    <property type="entry name" value="DUF4280"/>
    <property type="match status" value="1"/>
</dbReference>
<reference evidence="1 4" key="2">
    <citation type="submission" date="2022-05" db="EMBL/GenBank/DDBJ databases">
        <title>Genome Sequencing of Bee-Associated Microbes.</title>
        <authorList>
            <person name="Dunlap C."/>
        </authorList>
    </citation>
    <scope>NUCLEOTIDE SEQUENCE [LARGE SCALE GENOMIC DNA]</scope>
    <source>
        <strain evidence="1 4">NRRL B-23120</strain>
    </source>
</reference>
<keyword evidence="4" id="KW-1185">Reference proteome</keyword>
<dbReference type="EMBL" id="JAMDMJ010000036">
    <property type="protein sequence ID" value="MCY9598895.1"/>
    <property type="molecule type" value="Genomic_DNA"/>
</dbReference>
<protein>
    <submittedName>
        <fullName evidence="2">DUF4280 domain-containing protein</fullName>
    </submittedName>
</protein>
<dbReference type="GeneID" id="95374020"/>
<sequence length="129" mass="14325">MTGPRYVVRGAYIQCQCGTHKRHINLPNSHGSYVNEKPMMNEEDYKPDNISHFGICISPLNQSGETIYLISESGETISGKPCLPSILAKWTYSKETTKVAGKPALTTDSELHCELQGVIKFLNDGQHDN</sequence>
<organism evidence="2 3">
    <name type="scientific">Paenibacillus chitinolyticus</name>
    <dbReference type="NCBI Taxonomy" id="79263"/>
    <lineage>
        <taxon>Bacteria</taxon>
        <taxon>Bacillati</taxon>
        <taxon>Bacillota</taxon>
        <taxon>Bacilli</taxon>
        <taxon>Bacillales</taxon>
        <taxon>Paenibacillaceae</taxon>
        <taxon>Paenibacillus</taxon>
    </lineage>
</organism>
<evidence type="ECO:0000313" key="4">
    <source>
        <dbReference type="Proteomes" id="UP001527202"/>
    </source>
</evidence>
<evidence type="ECO:0000313" key="3">
    <source>
        <dbReference type="Proteomes" id="UP000288943"/>
    </source>
</evidence>